<dbReference type="AlphaFoldDB" id="A0A0U5B4N6"/>
<protein>
    <submittedName>
        <fullName evidence="4">Putative acetyl transferase</fullName>
    </submittedName>
</protein>
<dbReference type="EMBL" id="AP017315">
    <property type="protein sequence ID" value="BAU30896.1"/>
    <property type="molecule type" value="Genomic_DNA"/>
</dbReference>
<dbReference type="PANTHER" id="PTHR43877:SF2">
    <property type="entry name" value="AMINOALKYLPHOSPHONATE N-ACETYLTRANSFERASE-RELATED"/>
    <property type="match status" value="1"/>
</dbReference>
<keyword evidence="1 4" id="KW-0808">Transferase</keyword>
<dbReference type="RefSeq" id="WP_231923967.1">
    <property type="nucleotide sequence ID" value="NZ_AP017315.1"/>
</dbReference>
<evidence type="ECO:0000256" key="1">
    <source>
        <dbReference type="ARBA" id="ARBA00022679"/>
    </source>
</evidence>
<evidence type="ECO:0000256" key="2">
    <source>
        <dbReference type="ARBA" id="ARBA00023315"/>
    </source>
</evidence>
<dbReference type="Proteomes" id="UP000218965">
    <property type="component" value="Chromosome"/>
</dbReference>
<dbReference type="PROSITE" id="PS51186">
    <property type="entry name" value="GNAT"/>
    <property type="match status" value="1"/>
</dbReference>
<gene>
    <name evidence="4" type="ORF">MalAC0309_0017</name>
</gene>
<dbReference type="GO" id="GO:0016747">
    <property type="term" value="F:acyltransferase activity, transferring groups other than amino-acyl groups"/>
    <property type="evidence" value="ECO:0007669"/>
    <property type="project" value="InterPro"/>
</dbReference>
<keyword evidence="2" id="KW-0012">Acyltransferase</keyword>
<feature type="domain" description="N-acetyltransferase" evidence="3">
    <location>
        <begin position="4"/>
        <end position="152"/>
    </location>
</feature>
<dbReference type="InterPro" id="IPR050832">
    <property type="entry name" value="Bact_Acetyltransf"/>
</dbReference>
<name>A0A0U5B4N6_9MICO</name>
<dbReference type="KEGG" id="malk:MalAC0309_0017"/>
<reference evidence="4 5" key="2">
    <citation type="submission" date="2016-01" db="EMBL/GenBank/DDBJ databases">
        <title>Microcella alkaliphila JAM AC0309 whole genome shotgun sequence.</title>
        <authorList>
            <person name="Kurata A."/>
            <person name="Hirose Y."/>
            <person name="Kishimoto N."/>
            <person name="Kobayashi T."/>
        </authorList>
    </citation>
    <scope>NUCLEOTIDE SEQUENCE [LARGE SCALE GENOMIC DNA]</scope>
    <source>
        <strain evidence="4 5">JAM AC0309</strain>
    </source>
</reference>
<evidence type="ECO:0000313" key="5">
    <source>
        <dbReference type="Proteomes" id="UP000218965"/>
    </source>
</evidence>
<dbReference type="CDD" id="cd04301">
    <property type="entry name" value="NAT_SF"/>
    <property type="match status" value="1"/>
</dbReference>
<evidence type="ECO:0000259" key="3">
    <source>
        <dbReference type="PROSITE" id="PS51186"/>
    </source>
</evidence>
<sequence length="154" mass="16567">MTTVAIEPAEQPDVQGMLDEGTRYALSLYPPDSCYLLNASELAADGVTVWVARSDGGAALGMVALVDGRDGTAEIKRLFVRDEARGLGAATMLMDALERHARTLGAARILLETGPQQLAAISLYERRGYVRIENFGPYVGDDFSHCMALELDGC</sequence>
<dbReference type="Gene3D" id="3.40.630.30">
    <property type="match status" value="1"/>
</dbReference>
<dbReference type="Pfam" id="PF00583">
    <property type="entry name" value="Acetyltransf_1"/>
    <property type="match status" value="1"/>
</dbReference>
<dbReference type="InterPro" id="IPR000182">
    <property type="entry name" value="GNAT_dom"/>
</dbReference>
<evidence type="ECO:0000313" key="4">
    <source>
        <dbReference type="EMBL" id="BAU30896.1"/>
    </source>
</evidence>
<proteinExistence type="predicted"/>
<organism evidence="4 5">
    <name type="scientific">Microcella alkaliphila</name>
    <dbReference type="NCBI Taxonomy" id="279828"/>
    <lineage>
        <taxon>Bacteria</taxon>
        <taxon>Bacillati</taxon>
        <taxon>Actinomycetota</taxon>
        <taxon>Actinomycetes</taxon>
        <taxon>Micrococcales</taxon>
        <taxon>Microbacteriaceae</taxon>
        <taxon>Microcella</taxon>
    </lineage>
</organism>
<dbReference type="InterPro" id="IPR016181">
    <property type="entry name" value="Acyl_CoA_acyltransferase"/>
</dbReference>
<dbReference type="SUPFAM" id="SSF55729">
    <property type="entry name" value="Acyl-CoA N-acyltransferases (Nat)"/>
    <property type="match status" value="1"/>
</dbReference>
<dbReference type="PANTHER" id="PTHR43877">
    <property type="entry name" value="AMINOALKYLPHOSPHONATE N-ACETYLTRANSFERASE-RELATED-RELATED"/>
    <property type="match status" value="1"/>
</dbReference>
<reference evidence="5" key="1">
    <citation type="submission" date="2015-12" db="EMBL/GenBank/DDBJ databases">
        <authorList>
            <person name="Shamseldin A."/>
            <person name="Moawad H."/>
            <person name="Abd El-Rahim W.M."/>
            <person name="Sadowsky M.J."/>
        </authorList>
    </citation>
    <scope>NUCLEOTIDE SEQUENCE [LARGE SCALE GENOMIC DNA]</scope>
    <source>
        <strain evidence="5">JAM AC0309</strain>
    </source>
</reference>
<accession>A0A0U5B4N6</accession>